<evidence type="ECO:0000313" key="2">
    <source>
        <dbReference type="EMBL" id="CAK9279022.1"/>
    </source>
</evidence>
<protein>
    <submittedName>
        <fullName evidence="2">Uncharacterized protein</fullName>
    </submittedName>
</protein>
<reference evidence="2" key="1">
    <citation type="submission" date="2024-02" db="EMBL/GenBank/DDBJ databases">
        <authorList>
            <consortium name="ELIXIR-Norway"/>
            <consortium name="Elixir Norway"/>
        </authorList>
    </citation>
    <scope>NUCLEOTIDE SEQUENCE</scope>
</reference>
<dbReference type="Proteomes" id="UP001497444">
    <property type="component" value="Chromosome 9"/>
</dbReference>
<organism evidence="2 3">
    <name type="scientific">Sphagnum jensenii</name>
    <dbReference type="NCBI Taxonomy" id="128206"/>
    <lineage>
        <taxon>Eukaryota</taxon>
        <taxon>Viridiplantae</taxon>
        <taxon>Streptophyta</taxon>
        <taxon>Embryophyta</taxon>
        <taxon>Bryophyta</taxon>
        <taxon>Sphagnophytina</taxon>
        <taxon>Sphagnopsida</taxon>
        <taxon>Sphagnales</taxon>
        <taxon>Sphagnaceae</taxon>
        <taxon>Sphagnum</taxon>
    </lineage>
</organism>
<feature type="region of interest" description="Disordered" evidence="1">
    <location>
        <begin position="95"/>
        <end position="116"/>
    </location>
</feature>
<feature type="region of interest" description="Disordered" evidence="1">
    <location>
        <begin position="1"/>
        <end position="72"/>
    </location>
</feature>
<gene>
    <name evidence="2" type="ORF">CSSPJE1EN1_LOCUS24500</name>
</gene>
<dbReference type="EMBL" id="OZ020104">
    <property type="protein sequence ID" value="CAK9279022.1"/>
    <property type="molecule type" value="Genomic_DNA"/>
</dbReference>
<evidence type="ECO:0000313" key="3">
    <source>
        <dbReference type="Proteomes" id="UP001497444"/>
    </source>
</evidence>
<feature type="compositionally biased region" description="Basic and acidic residues" evidence="1">
    <location>
        <begin position="40"/>
        <end position="61"/>
    </location>
</feature>
<proteinExistence type="predicted"/>
<keyword evidence="3" id="KW-1185">Reference proteome</keyword>
<evidence type="ECO:0000256" key="1">
    <source>
        <dbReference type="SAM" id="MobiDB-lite"/>
    </source>
</evidence>
<feature type="region of interest" description="Disordered" evidence="1">
    <location>
        <begin position="170"/>
        <end position="236"/>
    </location>
</feature>
<feature type="compositionally biased region" description="Basic residues" evidence="1">
    <location>
        <begin position="178"/>
        <end position="199"/>
    </location>
</feature>
<sequence length="612" mass="69871">MMGTEKIKHQHHHHHHHQKQPSSSSSSSETSCWRQNCRATGEDELHQETYQDPLQDHHRPWQDPFPNCDTETLLHQQDDYDGMEKQQHVTAAVPLGAERSRLRGGREEDDGGIGLQENGPVWIVKAQRYPLRKRETREQQLLRRRGSSVFASMRNTSFLDDAEEHTISSFFRQPLKLQQKKKKKKKRAPSPPAPKRKPRFCTGMNRGKGEDDDDNEQQQQLQQQRQRGATNKSKKKLSSVLPLLFLSTDETNGLWTRRSSCCKEEDCSGSHRRDCCHLRSCLDPPGPQSVVAAAHHHQRWDEGTGHKKAVVVATPPPPQKCEEEQQGTAYYSSSKTPSMLSTAKIIAKLEAIRAETFDPKKAWSLLKAQKKAQAQSGETYATNQKQHGVHSQTLRMQFNNGKLNGNVHMGRVIKTPETSNPSAFLSAKLQPQHRQKPDNDLQMARERGVLLEKADEVTRSRMCLEGVHKHGDDNDEKEEQLQTSVKDPLFRKERCEKRKIREEYVNLCKITDDPAAVTDSSTIRAPLLAPRRVGKQVDQQYLSTRPREPLISDLWVASDHCPQVCSRGPLKLNTFNTKLESGETEESRIWSERESACREALISMNIYDSCFM</sequence>
<accession>A0ABP0XIS6</accession>
<feature type="compositionally biased region" description="Low complexity" evidence="1">
    <location>
        <begin position="217"/>
        <end position="227"/>
    </location>
</feature>
<feature type="compositionally biased region" description="Basic residues" evidence="1">
    <location>
        <begin position="8"/>
        <end position="19"/>
    </location>
</feature>
<name>A0ABP0XIS6_9BRYO</name>
<feature type="compositionally biased region" description="Polar residues" evidence="1">
    <location>
        <begin position="29"/>
        <end position="38"/>
    </location>
</feature>